<organism evidence="1 2">
    <name type="scientific">Pseudomonas syringae pv. spinaceae</name>
    <dbReference type="NCBI Taxonomy" id="264459"/>
    <lineage>
        <taxon>Bacteria</taxon>
        <taxon>Pseudomonadati</taxon>
        <taxon>Pseudomonadota</taxon>
        <taxon>Gammaproteobacteria</taxon>
        <taxon>Pseudomonadales</taxon>
        <taxon>Pseudomonadaceae</taxon>
        <taxon>Pseudomonas</taxon>
        <taxon>Pseudomonas syringae</taxon>
    </lineage>
</organism>
<sequence length="143" mass="15711">MTMLVQVDSNHIEDSADLQAWVGSTVVDELERYSSVLTRVEIHVGDVNAHKSGPQDKRCQIEVRPKGHSSLSVTHQAESLELAVAGAARKIHHALEHLMGRLSPKVESTGHLTAPPVQEESPTQIDALLEDDFLARQADLDKH</sequence>
<reference evidence="1 2" key="1">
    <citation type="submission" date="2015-09" db="EMBL/GenBank/DDBJ databases">
        <title>Genome announcement of multiple Pseudomonas syringae strains.</title>
        <authorList>
            <person name="Thakur S."/>
            <person name="Wang P.W."/>
            <person name="Gong Y."/>
            <person name="Weir B.S."/>
            <person name="Guttman D.S."/>
        </authorList>
    </citation>
    <scope>NUCLEOTIDE SEQUENCE [LARGE SCALE GENOMIC DNA]</scope>
    <source>
        <strain evidence="1 2">ICMP16929</strain>
    </source>
</reference>
<dbReference type="AlphaFoldDB" id="A0A0Q0BSC4"/>
<evidence type="ECO:0000313" key="1">
    <source>
        <dbReference type="EMBL" id="KPY78055.1"/>
    </source>
</evidence>
<dbReference type="Gene3D" id="3.30.160.100">
    <property type="entry name" value="Ribosome hibernation promotion factor-like"/>
    <property type="match status" value="1"/>
</dbReference>
<comment type="caution">
    <text evidence="1">The sequence shown here is derived from an EMBL/GenBank/DDBJ whole genome shotgun (WGS) entry which is preliminary data.</text>
</comment>
<name>A0A0Q0BSC4_PSESX</name>
<dbReference type="SUPFAM" id="SSF69754">
    <property type="entry name" value="Ribosome binding protein Y (YfiA homologue)"/>
    <property type="match status" value="1"/>
</dbReference>
<dbReference type="Proteomes" id="UP000050384">
    <property type="component" value="Unassembled WGS sequence"/>
</dbReference>
<dbReference type="InterPro" id="IPR036567">
    <property type="entry name" value="RHF-like"/>
</dbReference>
<proteinExistence type="predicted"/>
<evidence type="ECO:0000313" key="2">
    <source>
        <dbReference type="Proteomes" id="UP000050384"/>
    </source>
</evidence>
<dbReference type="EMBL" id="LJRI01001048">
    <property type="protein sequence ID" value="KPY78055.1"/>
    <property type="molecule type" value="Genomic_DNA"/>
</dbReference>
<dbReference type="InterPro" id="IPR003489">
    <property type="entry name" value="RHF/RaiA"/>
</dbReference>
<gene>
    <name evidence="1" type="ORF">ALO94_04611</name>
</gene>
<dbReference type="PATRIC" id="fig|264459.3.peg.7149"/>
<protein>
    <submittedName>
        <fullName evidence="1">Ribosomal subunit interface protein</fullName>
    </submittedName>
</protein>
<dbReference type="Pfam" id="PF02482">
    <property type="entry name" value="Ribosomal_S30AE"/>
    <property type="match status" value="1"/>
</dbReference>
<accession>A0A0Q0BSC4</accession>